<feature type="transmembrane region" description="Helical" evidence="1">
    <location>
        <begin position="173"/>
        <end position="192"/>
    </location>
</feature>
<reference evidence="2 3" key="1">
    <citation type="submission" date="2023-06" db="EMBL/GenBank/DDBJ databases">
        <authorList>
            <person name="Feng G."/>
            <person name="Li J."/>
            <person name="Zhu H."/>
        </authorList>
    </citation>
    <scope>NUCLEOTIDE SEQUENCE [LARGE SCALE GENOMIC DNA]</scope>
    <source>
        <strain evidence="2 3">RHCKG23</strain>
    </source>
</reference>
<feature type="transmembrane region" description="Helical" evidence="1">
    <location>
        <begin position="261"/>
        <end position="282"/>
    </location>
</feature>
<keyword evidence="1" id="KW-0472">Membrane</keyword>
<feature type="transmembrane region" description="Helical" evidence="1">
    <location>
        <begin position="114"/>
        <end position="139"/>
    </location>
</feature>
<accession>A0ABT7TAH8</accession>
<evidence type="ECO:0000313" key="2">
    <source>
        <dbReference type="EMBL" id="MDM7886582.1"/>
    </source>
</evidence>
<gene>
    <name evidence="2" type="ORF">QUG92_15835</name>
</gene>
<keyword evidence="1" id="KW-1133">Transmembrane helix</keyword>
<proteinExistence type="predicted"/>
<keyword evidence="3" id="KW-1185">Reference proteome</keyword>
<dbReference type="Proteomes" id="UP001237823">
    <property type="component" value="Unassembled WGS sequence"/>
</dbReference>
<organism evidence="2 3">
    <name type="scientific">Curtobacterium citri</name>
    <dbReference type="NCBI Taxonomy" id="3055139"/>
    <lineage>
        <taxon>Bacteria</taxon>
        <taxon>Bacillati</taxon>
        <taxon>Actinomycetota</taxon>
        <taxon>Actinomycetes</taxon>
        <taxon>Micrococcales</taxon>
        <taxon>Microbacteriaceae</taxon>
        <taxon>Curtobacterium</taxon>
    </lineage>
</organism>
<evidence type="ECO:0000256" key="1">
    <source>
        <dbReference type="SAM" id="Phobius"/>
    </source>
</evidence>
<name>A0ABT7TAH8_9MICO</name>
<protein>
    <submittedName>
        <fullName evidence="2">Uncharacterized protein</fullName>
    </submittedName>
</protein>
<comment type="caution">
    <text evidence="2">The sequence shown here is derived from an EMBL/GenBank/DDBJ whole genome shotgun (WGS) entry which is preliminary data.</text>
</comment>
<keyword evidence="1" id="KW-0812">Transmembrane</keyword>
<evidence type="ECO:0000313" key="3">
    <source>
        <dbReference type="Proteomes" id="UP001237823"/>
    </source>
</evidence>
<feature type="transmembrane region" description="Helical" evidence="1">
    <location>
        <begin position="204"/>
        <end position="229"/>
    </location>
</feature>
<dbReference type="EMBL" id="JAUCML010000013">
    <property type="protein sequence ID" value="MDM7886582.1"/>
    <property type="molecule type" value="Genomic_DNA"/>
</dbReference>
<sequence>MVEIGVFSGVLCLLTVVLASLDPHVQRLGWAGVPTWFSSAGTVLAAHIGWYYGALIPLLLGFYAFIGGGQLLGVPHVQRSRRNLGLVAELLTGATWPPFLILLCSAAVHADQRALIIVLVPVQAVVLFLGAQLGGFIVFDRDERHRAAIANAEAARKTLTELRNRSRYPAWRILLMHALVVGVVSWLAVVAVSPAKPILLMWPLLVALILLAVGVGAVFIGAIWFFLAATDRVTRFLAWWVPYGIVLVLVLLALSQPFSRVAIAVDAALAVQLVSAVLGTHVRSSRRWWRNWSLSGGGRRSAAREVVRRYASAMREAHSTRPTLVATRTFASEVRRWIRGGFRSFRAR</sequence>
<dbReference type="RefSeq" id="WP_289459927.1">
    <property type="nucleotide sequence ID" value="NZ_JAUCML010000013.1"/>
</dbReference>
<feature type="transmembrane region" description="Helical" evidence="1">
    <location>
        <begin position="43"/>
        <end position="66"/>
    </location>
</feature>
<feature type="transmembrane region" description="Helical" evidence="1">
    <location>
        <begin position="236"/>
        <end position="255"/>
    </location>
</feature>
<feature type="transmembrane region" description="Helical" evidence="1">
    <location>
        <begin position="86"/>
        <end position="108"/>
    </location>
</feature>